<evidence type="ECO:0000313" key="2">
    <source>
        <dbReference type="Proteomes" id="UP000032352"/>
    </source>
</evidence>
<dbReference type="KEGG" id="tvd:SG34_019130"/>
<name>A0AAF0C847_9GAMM</name>
<accession>A0AAF0C847</accession>
<gene>
    <name evidence="1" type="ORF">SG34_019130</name>
</gene>
<reference evidence="1 2" key="1">
    <citation type="journal article" date="2015" name="Genome Announc.">
        <title>Draft Genome Sequences of Marine Isolates of Thalassomonas viridans and Thalassomonas actiniarum.</title>
        <authorList>
            <person name="Olonade I."/>
            <person name="van Zyl L.J."/>
            <person name="Trindade M."/>
        </authorList>
    </citation>
    <scope>NUCLEOTIDE SEQUENCE [LARGE SCALE GENOMIC DNA]</scope>
    <source>
        <strain evidence="1 2">XOM25</strain>
    </source>
</reference>
<proteinExistence type="predicted"/>
<reference evidence="1 2" key="2">
    <citation type="journal article" date="2022" name="Mar. Drugs">
        <title>Bioassay-Guided Fractionation Leads to the Detection of Cholic Acid Generated by the Rare Thalassomonas sp.</title>
        <authorList>
            <person name="Pheiffer F."/>
            <person name="Schneider Y.K."/>
            <person name="Hansen E.H."/>
            <person name="Andersen J.H."/>
            <person name="Isaksson J."/>
            <person name="Busche T."/>
            <person name="R C."/>
            <person name="Kalinowski J."/>
            <person name="Zyl L.V."/>
            <person name="Trindade M."/>
        </authorList>
    </citation>
    <scope>NUCLEOTIDE SEQUENCE [LARGE SCALE GENOMIC DNA]</scope>
    <source>
        <strain evidence="1 2">XOM25</strain>
    </source>
</reference>
<organism evidence="1 2">
    <name type="scientific">Thalassomonas viridans</name>
    <dbReference type="NCBI Taxonomy" id="137584"/>
    <lineage>
        <taxon>Bacteria</taxon>
        <taxon>Pseudomonadati</taxon>
        <taxon>Pseudomonadota</taxon>
        <taxon>Gammaproteobacteria</taxon>
        <taxon>Alteromonadales</taxon>
        <taxon>Colwelliaceae</taxon>
        <taxon>Thalassomonas</taxon>
    </lineage>
</organism>
<dbReference type="Proteomes" id="UP000032352">
    <property type="component" value="Chromosome"/>
</dbReference>
<keyword evidence="2" id="KW-1185">Reference proteome</keyword>
<protein>
    <submittedName>
        <fullName evidence="1">Uncharacterized protein</fullName>
    </submittedName>
</protein>
<evidence type="ECO:0000313" key="1">
    <source>
        <dbReference type="EMBL" id="WDE03494.1"/>
    </source>
</evidence>
<dbReference type="AlphaFoldDB" id="A0AAF0C847"/>
<dbReference type="RefSeq" id="WP_161798026.1">
    <property type="nucleotide sequence ID" value="NZ_CP059733.1"/>
</dbReference>
<dbReference type="EMBL" id="CP059733">
    <property type="protein sequence ID" value="WDE03494.1"/>
    <property type="molecule type" value="Genomic_DNA"/>
</dbReference>
<sequence>MKLKLNKKKLVNLSEKAVKLDNKATQKVGGGDSDRESFMWCLTGGDRNCPTVQCL</sequence>